<evidence type="ECO:0000313" key="3">
    <source>
        <dbReference type="Proteomes" id="UP000297635"/>
    </source>
</evidence>
<organism evidence="2 3">
    <name type="scientific">Duncaniella freteri</name>
    <dbReference type="NCBI Taxonomy" id="2530391"/>
    <lineage>
        <taxon>Bacteria</taxon>
        <taxon>Pseudomonadati</taxon>
        <taxon>Bacteroidota</taxon>
        <taxon>Bacteroidia</taxon>
        <taxon>Bacteroidales</taxon>
        <taxon>Muribaculaceae</taxon>
        <taxon>Duncaniella</taxon>
    </lineage>
</organism>
<sequence length="364" mass="41359">MRKQLISNQFITTMRKRLMAIFVIMASIANAGAQNVIESCEIESHELLRLGVDVRVDYQHLWQEHSTNDANTGLEGKYFMFRVDGEIIPGLTYSWRQRLNKSHSDASFFDATDWIYLNYATGKFNIAGGKQVVAIGGWEYDRHPADLYCTSVFWQNIPCYQLGASVGYDITGKDRITLQATQSLFHTSANRNMYAYNLMWNGSHGIYTSIWSTNLVEYLPGCYINYIALGNRFDIGKVTVEMDFMNRAAHGQSFLFKDCSIMGEVAWTPDNHWRLHGKATYDVNHANNTADYTVLPGTELTMAGGGLEYYPLIKKRGAVRIHANCYYSWGHNANSADLMQHNSVMLSVGVRCHLDLLSLKHKRP</sequence>
<dbReference type="Proteomes" id="UP000297635">
    <property type="component" value="Unassembled WGS sequence"/>
</dbReference>
<dbReference type="Pfam" id="PF07396">
    <property type="entry name" value="Porin_O_P"/>
    <property type="match status" value="1"/>
</dbReference>
<protein>
    <submittedName>
        <fullName evidence="2">Porin</fullName>
    </submittedName>
</protein>
<gene>
    <name evidence="2" type="ORF">EZ315_03050</name>
</gene>
<evidence type="ECO:0000313" key="2">
    <source>
        <dbReference type="EMBL" id="TGG39728.1"/>
    </source>
</evidence>
<keyword evidence="3" id="KW-1185">Reference proteome</keyword>
<feature type="chain" id="PRO_5021329452" evidence="1">
    <location>
        <begin position="34"/>
        <end position="364"/>
    </location>
</feature>
<comment type="caution">
    <text evidence="2">The sequence shown here is derived from an EMBL/GenBank/DDBJ whole genome shotgun (WGS) entry which is preliminary data.</text>
</comment>
<keyword evidence="1" id="KW-0732">Signal</keyword>
<evidence type="ECO:0000256" key="1">
    <source>
        <dbReference type="SAM" id="SignalP"/>
    </source>
</evidence>
<accession>A0A4Z0V8L9</accession>
<feature type="signal peptide" evidence="1">
    <location>
        <begin position="1"/>
        <end position="33"/>
    </location>
</feature>
<dbReference type="EMBL" id="SJSA01000001">
    <property type="protein sequence ID" value="TGG39728.1"/>
    <property type="molecule type" value="Genomic_DNA"/>
</dbReference>
<proteinExistence type="predicted"/>
<dbReference type="InterPro" id="IPR010870">
    <property type="entry name" value="Porin_O/P"/>
</dbReference>
<dbReference type="AlphaFoldDB" id="A0A4Z0V8L9"/>
<reference evidence="2 3" key="1">
    <citation type="submission" date="2019-02" db="EMBL/GenBank/DDBJ databases">
        <title>Isolation and identification of novel species under the genus Muribaculum.</title>
        <authorList>
            <person name="Miyake S."/>
            <person name="Ding Y."/>
            <person name="Low A."/>
            <person name="Soh M."/>
            <person name="Seedorf H."/>
        </authorList>
    </citation>
    <scope>NUCLEOTIDE SEQUENCE [LARGE SCALE GENOMIC DNA]</scope>
    <source>
        <strain evidence="2 3">TLL-A3</strain>
    </source>
</reference>
<name>A0A4Z0V8L9_9BACT</name>